<proteinExistence type="predicted"/>
<dbReference type="EMBL" id="GGFM01012530">
    <property type="protein sequence ID" value="MBW33281.1"/>
    <property type="molecule type" value="Transcribed_RNA"/>
</dbReference>
<sequence>MMMMTVMMVATTGTWCTHTHAVGPFFWFLLLSRRRPLVHERTIKLAKQNFKVTALAHSHHRALVHPLPQTG</sequence>
<protein>
    <submittedName>
        <fullName evidence="2">Putative secreted peptide</fullName>
    </submittedName>
</protein>
<accession>A0A2M3ZXQ5</accession>
<evidence type="ECO:0000313" key="2">
    <source>
        <dbReference type="EMBL" id="MBW33281.1"/>
    </source>
</evidence>
<keyword evidence="1" id="KW-0732">Signal</keyword>
<evidence type="ECO:0000256" key="1">
    <source>
        <dbReference type="SAM" id="SignalP"/>
    </source>
</evidence>
<name>A0A2M3ZXQ5_9DIPT</name>
<feature type="signal peptide" evidence="1">
    <location>
        <begin position="1"/>
        <end position="21"/>
    </location>
</feature>
<feature type="chain" id="PRO_5014869564" evidence="1">
    <location>
        <begin position="22"/>
        <end position="71"/>
    </location>
</feature>
<reference evidence="2" key="1">
    <citation type="submission" date="2018-01" db="EMBL/GenBank/DDBJ databases">
        <title>An insight into the sialome of Amazonian anophelines.</title>
        <authorList>
            <person name="Ribeiro J.M."/>
            <person name="Scarpassa V."/>
            <person name="Calvo E."/>
        </authorList>
    </citation>
    <scope>NUCLEOTIDE SEQUENCE</scope>
    <source>
        <tissue evidence="2">Salivary glands</tissue>
    </source>
</reference>
<dbReference type="AlphaFoldDB" id="A0A2M3ZXQ5"/>
<organism evidence="2">
    <name type="scientific">Anopheles braziliensis</name>
    <dbReference type="NCBI Taxonomy" id="58242"/>
    <lineage>
        <taxon>Eukaryota</taxon>
        <taxon>Metazoa</taxon>
        <taxon>Ecdysozoa</taxon>
        <taxon>Arthropoda</taxon>
        <taxon>Hexapoda</taxon>
        <taxon>Insecta</taxon>
        <taxon>Pterygota</taxon>
        <taxon>Neoptera</taxon>
        <taxon>Endopterygota</taxon>
        <taxon>Diptera</taxon>
        <taxon>Nematocera</taxon>
        <taxon>Culicoidea</taxon>
        <taxon>Culicidae</taxon>
        <taxon>Anophelinae</taxon>
        <taxon>Anopheles</taxon>
    </lineage>
</organism>